<protein>
    <recommendedName>
        <fullName evidence="2">Flavodoxin-like domain-containing protein</fullName>
    </recommendedName>
</protein>
<dbReference type="eggNOG" id="KOG3135">
    <property type="taxonomic scope" value="Eukaryota"/>
</dbReference>
<evidence type="ECO:0000313" key="4">
    <source>
        <dbReference type="Proteomes" id="UP000053664"/>
    </source>
</evidence>
<dbReference type="Pfam" id="PF03358">
    <property type="entry name" value="FMN_red"/>
    <property type="match status" value="1"/>
</dbReference>
<dbReference type="PANTHER" id="PTHR30546:SF23">
    <property type="entry name" value="FLAVOPROTEIN-LIKE PROTEIN YCP4-RELATED"/>
    <property type="match status" value="1"/>
</dbReference>
<feature type="domain" description="Flavodoxin-like" evidence="2">
    <location>
        <begin position="5"/>
        <end position="194"/>
    </location>
</feature>
<accession>A0A061H4J0</accession>
<dbReference type="GO" id="GO:0016020">
    <property type="term" value="C:membrane"/>
    <property type="evidence" value="ECO:0007669"/>
    <property type="project" value="TreeGrafter"/>
</dbReference>
<dbReference type="GeneID" id="19319605"/>
<dbReference type="InterPro" id="IPR005025">
    <property type="entry name" value="FMN_Rdtase-like_dom"/>
</dbReference>
<dbReference type="InterPro" id="IPR010089">
    <property type="entry name" value="Flavoprotein_WrbA-like"/>
</dbReference>
<dbReference type="PROSITE" id="PS50902">
    <property type="entry name" value="FLAVODOXIN_LIKE"/>
    <property type="match status" value="1"/>
</dbReference>
<dbReference type="OrthoDB" id="504689at2759"/>
<gene>
    <name evidence="3" type="ORF">PFL1_05515</name>
</gene>
<dbReference type="Proteomes" id="UP000053664">
    <property type="component" value="Unassembled WGS sequence"/>
</dbReference>
<organism evidence="3 4">
    <name type="scientific">Pseudozyma flocculosa PF-1</name>
    <dbReference type="NCBI Taxonomy" id="1277687"/>
    <lineage>
        <taxon>Eukaryota</taxon>
        <taxon>Fungi</taxon>
        <taxon>Dikarya</taxon>
        <taxon>Basidiomycota</taxon>
        <taxon>Ustilaginomycotina</taxon>
        <taxon>Ustilaginomycetes</taxon>
        <taxon>Ustilaginales</taxon>
        <taxon>Ustilaginaceae</taxon>
        <taxon>Pseudozyma</taxon>
    </lineage>
</organism>
<reference evidence="3 4" key="1">
    <citation type="journal article" date="2013" name="Plant Cell">
        <title>The transition from a phytopathogenic smut ancestor to an anamorphic biocontrol agent deciphered by comparative whole-genome analysis.</title>
        <authorList>
            <person name="Lefebvre F."/>
            <person name="Joly D.L."/>
            <person name="Labbe C."/>
            <person name="Teichmann B."/>
            <person name="Linning R."/>
            <person name="Belzile F."/>
            <person name="Bakkeren G."/>
            <person name="Belanger R.R."/>
        </authorList>
    </citation>
    <scope>NUCLEOTIDE SEQUENCE [LARGE SCALE GENOMIC DNA]</scope>
    <source>
        <strain evidence="3 4">PF-1</strain>
    </source>
</reference>
<evidence type="ECO:0000313" key="3">
    <source>
        <dbReference type="EMBL" id="EPQ26880.1"/>
    </source>
</evidence>
<dbReference type="GO" id="GO:0010181">
    <property type="term" value="F:FMN binding"/>
    <property type="evidence" value="ECO:0007669"/>
    <property type="project" value="InterPro"/>
</dbReference>
<dbReference type="KEGG" id="pfp:PFL1_05515"/>
<evidence type="ECO:0000259" key="2">
    <source>
        <dbReference type="PROSITE" id="PS50902"/>
    </source>
</evidence>
<dbReference type="RefSeq" id="XP_007881242.1">
    <property type="nucleotide sequence ID" value="XM_007883051.1"/>
</dbReference>
<dbReference type="HOGENOM" id="CLU_051402_0_1_1"/>
<dbReference type="SUPFAM" id="SSF52218">
    <property type="entry name" value="Flavoproteins"/>
    <property type="match status" value="1"/>
</dbReference>
<sequence>MVAKIAVVVWSLYGHVAKLTESVVEGLKSTGAQVDVYQFSETLTDEILTKMHGQKQIISHYPVITPAKLVEYDGIMFGFPTRYGRAPSQVSAFFDATGSLWAKGELIGKFGATFTCTASQHGGNETTHLTTLPFFVHHGINYVPLGYRAFALQSGLDEVHGASAYGAGSIAAGDGSRQVSANELAIAKTQGESFAQVVNTYVKGKSA</sequence>
<dbReference type="InterPro" id="IPR008254">
    <property type="entry name" value="Flavodoxin/NO_synth"/>
</dbReference>
<dbReference type="PANTHER" id="PTHR30546">
    <property type="entry name" value="FLAVODOXIN-RELATED PROTEIN WRBA-RELATED"/>
    <property type="match status" value="1"/>
</dbReference>
<dbReference type="Gene3D" id="3.40.50.360">
    <property type="match status" value="1"/>
</dbReference>
<proteinExistence type="inferred from homology"/>
<dbReference type="NCBIfam" id="TIGR01755">
    <property type="entry name" value="flav_wrbA"/>
    <property type="match status" value="1"/>
</dbReference>
<name>A0A061H4J0_9BASI</name>
<dbReference type="FunFam" id="3.40.50.360:FF:000001">
    <property type="entry name" value="NAD(P)H dehydrogenase (Quinone) FQR1-like"/>
    <property type="match status" value="1"/>
</dbReference>
<evidence type="ECO:0000256" key="1">
    <source>
        <dbReference type="ARBA" id="ARBA00006961"/>
    </source>
</evidence>
<dbReference type="NCBIfam" id="NF002999">
    <property type="entry name" value="PRK03767.1"/>
    <property type="match status" value="1"/>
</dbReference>
<dbReference type="InterPro" id="IPR029039">
    <property type="entry name" value="Flavoprotein-like_sf"/>
</dbReference>
<dbReference type="GO" id="GO:0003955">
    <property type="term" value="F:NAD(P)H dehydrogenase (quinone) activity"/>
    <property type="evidence" value="ECO:0007669"/>
    <property type="project" value="InterPro"/>
</dbReference>
<dbReference type="EMBL" id="KE361642">
    <property type="protein sequence ID" value="EPQ26880.1"/>
    <property type="molecule type" value="Genomic_DNA"/>
</dbReference>
<comment type="similarity">
    <text evidence="1">Belongs to the WrbA family.</text>
</comment>
<dbReference type="AlphaFoldDB" id="A0A061H4J0"/>